<accession>A0A381RQY4</accession>
<dbReference type="InterPro" id="IPR006175">
    <property type="entry name" value="YjgF/YER057c/UK114"/>
</dbReference>
<dbReference type="CDD" id="cd00448">
    <property type="entry name" value="YjgF_YER057c_UK114_family"/>
    <property type="match status" value="2"/>
</dbReference>
<dbReference type="GO" id="GO:0019239">
    <property type="term" value="F:deaminase activity"/>
    <property type="evidence" value="ECO:0007669"/>
    <property type="project" value="TreeGrafter"/>
</dbReference>
<dbReference type="EMBL" id="UINC01002048">
    <property type="protein sequence ID" value="SUZ92307.1"/>
    <property type="molecule type" value="Genomic_DNA"/>
</dbReference>
<organism evidence="1">
    <name type="scientific">marine metagenome</name>
    <dbReference type="NCBI Taxonomy" id="408172"/>
    <lineage>
        <taxon>unclassified sequences</taxon>
        <taxon>metagenomes</taxon>
        <taxon>ecological metagenomes</taxon>
    </lineage>
</organism>
<dbReference type="PANTHER" id="PTHR11803:SF39">
    <property type="entry name" value="2-IMINOBUTANOATE_2-IMINOPROPANOATE DEAMINASE"/>
    <property type="match status" value="1"/>
</dbReference>
<dbReference type="InterPro" id="IPR035959">
    <property type="entry name" value="RutC-like_sf"/>
</dbReference>
<dbReference type="GO" id="GO:0005829">
    <property type="term" value="C:cytosol"/>
    <property type="evidence" value="ECO:0007669"/>
    <property type="project" value="TreeGrafter"/>
</dbReference>
<protein>
    <submittedName>
        <fullName evidence="1">Uncharacterized protein</fullName>
    </submittedName>
</protein>
<dbReference type="SUPFAM" id="SSF55298">
    <property type="entry name" value="YjgF-like"/>
    <property type="match status" value="3"/>
</dbReference>
<sequence length="410" mass="45552">MKNREYSWPNGHWDWYQHLAFKHGIRVGDLMFVGGQVDKTDQGEPLNAYDLERQTAAVVGHIDTVLHGLGSGLKDVTRLVAFYASDGSVDEQIFLEHVGLCIIKHCRDTLRDRGPAITAVPLPCLALPGMMVEIEAVAMVQRSVTDRVTANPESLTLMPPPFCHGIRCGAHTWVSAQPTHRHTDSTDHSTNMREQTAAMMNQIEAVLRDLGSDLDDIVRTSCWYRGDGTRSSWENQAVERGKYFHEDAPTTTELPTPCLPVGELARVDAWAMRGLDSQRLERQAYHSERWDWPLPLPYPAAIRCQDLVFLSAHLPLGPSGQVLSQQSLNEQTRTVMDNTGHTLAAFGLTLDHMVKQTSFFFGRADRNDIVTNQTLRSSFYSEPAGASTGVPMPALAVEDTMVMVDTIAMA</sequence>
<proteinExistence type="predicted"/>
<dbReference type="AlphaFoldDB" id="A0A381RQY4"/>
<evidence type="ECO:0000313" key="1">
    <source>
        <dbReference type="EMBL" id="SUZ92307.1"/>
    </source>
</evidence>
<name>A0A381RQY4_9ZZZZ</name>
<dbReference type="PANTHER" id="PTHR11803">
    <property type="entry name" value="2-IMINOBUTANOATE/2-IMINOPROPANOATE DEAMINASE RIDA"/>
    <property type="match status" value="1"/>
</dbReference>
<dbReference type="Pfam" id="PF01042">
    <property type="entry name" value="Ribonuc_L-PSP"/>
    <property type="match status" value="2"/>
</dbReference>
<reference evidence="1" key="1">
    <citation type="submission" date="2018-05" db="EMBL/GenBank/DDBJ databases">
        <authorList>
            <person name="Lanie J.A."/>
            <person name="Ng W.-L."/>
            <person name="Kazmierczak K.M."/>
            <person name="Andrzejewski T.M."/>
            <person name="Davidsen T.M."/>
            <person name="Wayne K.J."/>
            <person name="Tettelin H."/>
            <person name="Glass J.I."/>
            <person name="Rusch D."/>
            <person name="Podicherti R."/>
            <person name="Tsui H.-C.T."/>
            <person name="Winkler M.E."/>
        </authorList>
    </citation>
    <scope>NUCLEOTIDE SEQUENCE</scope>
</reference>
<dbReference type="Gene3D" id="3.30.1330.40">
    <property type="entry name" value="RutC-like"/>
    <property type="match status" value="3"/>
</dbReference>
<gene>
    <name evidence="1" type="ORF">METZ01_LOCUS45161</name>
</gene>